<dbReference type="PIRSF" id="PIRSF006648">
    <property type="entry name" value="DrrB"/>
    <property type="match status" value="1"/>
</dbReference>
<name>A0A0G0AWE3_9BACT</name>
<dbReference type="PANTHER" id="PTHR43229">
    <property type="entry name" value="NODULATION PROTEIN J"/>
    <property type="match status" value="1"/>
</dbReference>
<dbReference type="GO" id="GO:0140359">
    <property type="term" value="F:ABC-type transporter activity"/>
    <property type="evidence" value="ECO:0007669"/>
    <property type="project" value="InterPro"/>
</dbReference>
<feature type="domain" description="ABC transmembrane type-2" evidence="6">
    <location>
        <begin position="33"/>
        <end position="258"/>
    </location>
</feature>
<keyword evidence="5" id="KW-1003">Cell membrane</keyword>
<feature type="transmembrane region" description="Helical" evidence="5">
    <location>
        <begin position="181"/>
        <end position="200"/>
    </location>
</feature>
<evidence type="ECO:0000313" key="8">
    <source>
        <dbReference type="Proteomes" id="UP000034004"/>
    </source>
</evidence>
<evidence type="ECO:0000313" key="7">
    <source>
        <dbReference type="EMBL" id="KKP61369.1"/>
    </source>
</evidence>
<evidence type="ECO:0000256" key="3">
    <source>
        <dbReference type="ARBA" id="ARBA00022989"/>
    </source>
</evidence>
<dbReference type="STRING" id="1618484.UR56_C0014G0002"/>
<organism evidence="7 8">
    <name type="scientific">Candidatus Roizmanbacteria bacterium GW2011_GWC2_34_23</name>
    <dbReference type="NCBI Taxonomy" id="1618484"/>
    <lineage>
        <taxon>Bacteria</taxon>
        <taxon>Candidatus Roizmaniibacteriota</taxon>
    </lineage>
</organism>
<dbReference type="InterPro" id="IPR000412">
    <property type="entry name" value="ABC_2_transport"/>
</dbReference>
<evidence type="ECO:0000256" key="1">
    <source>
        <dbReference type="ARBA" id="ARBA00004141"/>
    </source>
</evidence>
<comment type="similarity">
    <text evidence="5">Belongs to the ABC-2 integral membrane protein family.</text>
</comment>
<protein>
    <recommendedName>
        <fullName evidence="5">Transport permease protein</fullName>
    </recommendedName>
</protein>
<feature type="transmembrane region" description="Helical" evidence="5">
    <location>
        <begin position="150"/>
        <end position="175"/>
    </location>
</feature>
<reference evidence="7 8" key="1">
    <citation type="journal article" date="2015" name="Nature">
        <title>rRNA introns, odd ribosomes, and small enigmatic genomes across a large radiation of phyla.</title>
        <authorList>
            <person name="Brown C.T."/>
            <person name="Hug L.A."/>
            <person name="Thomas B.C."/>
            <person name="Sharon I."/>
            <person name="Castelle C.J."/>
            <person name="Singh A."/>
            <person name="Wilkins M.J."/>
            <person name="Williams K.H."/>
            <person name="Banfield J.F."/>
        </authorList>
    </citation>
    <scope>NUCLEOTIDE SEQUENCE [LARGE SCALE GENOMIC DNA]</scope>
</reference>
<dbReference type="GO" id="GO:0043190">
    <property type="term" value="C:ATP-binding cassette (ABC) transporter complex"/>
    <property type="evidence" value="ECO:0007669"/>
    <property type="project" value="InterPro"/>
</dbReference>
<comment type="caution">
    <text evidence="7">The sequence shown here is derived from an EMBL/GenBank/DDBJ whole genome shotgun (WGS) entry which is preliminary data.</text>
</comment>
<dbReference type="PANTHER" id="PTHR43229:SF3">
    <property type="entry name" value="ABC-TYPE MULTIDRUG TRANSPORT SYSTEM, PERMEASE COMPONENT"/>
    <property type="match status" value="1"/>
</dbReference>
<dbReference type="Pfam" id="PF01061">
    <property type="entry name" value="ABC2_membrane"/>
    <property type="match status" value="1"/>
</dbReference>
<evidence type="ECO:0000256" key="4">
    <source>
        <dbReference type="ARBA" id="ARBA00023136"/>
    </source>
</evidence>
<dbReference type="InterPro" id="IPR051784">
    <property type="entry name" value="Nod_factor_ABC_transporter"/>
</dbReference>
<evidence type="ECO:0000259" key="6">
    <source>
        <dbReference type="PROSITE" id="PS51012"/>
    </source>
</evidence>
<dbReference type="EMBL" id="LBPR01000014">
    <property type="protein sequence ID" value="KKP61369.1"/>
    <property type="molecule type" value="Genomic_DNA"/>
</dbReference>
<keyword evidence="3 5" id="KW-1133">Transmembrane helix</keyword>
<feature type="transmembrane region" description="Helical" evidence="5">
    <location>
        <begin position="38"/>
        <end position="56"/>
    </location>
</feature>
<proteinExistence type="inferred from homology"/>
<gene>
    <name evidence="7" type="ORF">UR56_C0014G0002</name>
</gene>
<feature type="transmembrane region" description="Helical" evidence="5">
    <location>
        <begin position="113"/>
        <end position="138"/>
    </location>
</feature>
<keyword evidence="2 5" id="KW-0812">Transmembrane</keyword>
<keyword evidence="5" id="KW-0813">Transport</keyword>
<dbReference type="Proteomes" id="UP000034004">
    <property type="component" value="Unassembled WGS sequence"/>
</dbReference>
<sequence>MFFYKFPDQNNMSWKRIKAIMLHEFFITKRSLEVINDIIIFPLLSIIIFGFLTNYLSGTTGLIISKQVLIGMILWQVINMTEYSIAVGCLWDVWARNLTNIFISPISNLEYLIAYTISGCVKSLIVLLFGGIISFYFFGTNLLDLGIINLIIYFVNLAFFGFGFAIVILGLIFRFGTNVQALSWGLIAVLQPLMAVIYPVSILPKPLQMMAYLLPPTYVFEAARANVIDKGIQWQLILMAFFLNFIFIFLAITFFNFMFNQSKKTGQFARLEG</sequence>
<keyword evidence="4 5" id="KW-0472">Membrane</keyword>
<dbReference type="InterPro" id="IPR013525">
    <property type="entry name" value="ABC2_TM"/>
</dbReference>
<evidence type="ECO:0000256" key="5">
    <source>
        <dbReference type="RuleBase" id="RU361157"/>
    </source>
</evidence>
<comment type="subcellular location">
    <subcellularLocation>
        <location evidence="5">Cell membrane</location>
        <topology evidence="5">Multi-pass membrane protein</topology>
    </subcellularLocation>
    <subcellularLocation>
        <location evidence="1">Membrane</location>
        <topology evidence="1">Multi-pass membrane protein</topology>
    </subcellularLocation>
</comment>
<feature type="transmembrane region" description="Helical" evidence="5">
    <location>
        <begin position="236"/>
        <end position="259"/>
    </location>
</feature>
<feature type="transmembrane region" description="Helical" evidence="5">
    <location>
        <begin position="68"/>
        <end position="93"/>
    </location>
</feature>
<dbReference type="InterPro" id="IPR047817">
    <property type="entry name" value="ABC2_TM_bact-type"/>
</dbReference>
<evidence type="ECO:0000256" key="2">
    <source>
        <dbReference type="ARBA" id="ARBA00022692"/>
    </source>
</evidence>
<dbReference type="PROSITE" id="PS51012">
    <property type="entry name" value="ABC_TM2"/>
    <property type="match status" value="1"/>
</dbReference>
<dbReference type="AlphaFoldDB" id="A0A0G0AWE3"/>
<accession>A0A0G0AWE3</accession>